<evidence type="ECO:0000256" key="1">
    <source>
        <dbReference type="SAM" id="MobiDB-lite"/>
    </source>
</evidence>
<gene>
    <name evidence="2" type="ORF">mMyoMyo1_007277</name>
</gene>
<organism evidence="2 3">
    <name type="scientific">Myotis myotis</name>
    <name type="common">Greater mouse-eared bat</name>
    <name type="synonym">Vespertilio myotis</name>
    <dbReference type="NCBI Taxonomy" id="51298"/>
    <lineage>
        <taxon>Eukaryota</taxon>
        <taxon>Metazoa</taxon>
        <taxon>Chordata</taxon>
        <taxon>Craniata</taxon>
        <taxon>Vertebrata</taxon>
        <taxon>Euteleostomi</taxon>
        <taxon>Mammalia</taxon>
        <taxon>Eutheria</taxon>
        <taxon>Laurasiatheria</taxon>
        <taxon>Chiroptera</taxon>
        <taxon>Yangochiroptera</taxon>
        <taxon>Vespertilionidae</taxon>
        <taxon>Myotis</taxon>
    </lineage>
</organism>
<proteinExistence type="predicted"/>
<dbReference type="EMBL" id="JABWUV010000003">
    <property type="protein sequence ID" value="KAF6368822.1"/>
    <property type="molecule type" value="Genomic_DNA"/>
</dbReference>
<dbReference type="VEuPathDB" id="HostDB:KIAA0930"/>
<protein>
    <submittedName>
        <fullName evidence="2">Uncharacterized protein</fullName>
    </submittedName>
</protein>
<accession>A0A7J7Z3M8</accession>
<feature type="compositionally biased region" description="Gly residues" evidence="1">
    <location>
        <begin position="1"/>
        <end position="14"/>
    </location>
</feature>
<keyword evidence="3" id="KW-1185">Reference proteome</keyword>
<name>A0A7J7Z3M8_MYOMY</name>
<reference evidence="2 3" key="1">
    <citation type="journal article" date="2020" name="Nature">
        <title>Six reference-quality genomes reveal evolution of bat adaptations.</title>
        <authorList>
            <person name="Jebb D."/>
            <person name="Huang Z."/>
            <person name="Pippel M."/>
            <person name="Hughes G.M."/>
            <person name="Lavrichenko K."/>
            <person name="Devanna P."/>
            <person name="Winkler S."/>
            <person name="Jermiin L.S."/>
            <person name="Skirmuntt E.C."/>
            <person name="Katzourakis A."/>
            <person name="Burkitt-Gray L."/>
            <person name="Ray D.A."/>
            <person name="Sullivan K.A.M."/>
            <person name="Roscito J.G."/>
            <person name="Kirilenko B.M."/>
            <person name="Davalos L.M."/>
            <person name="Corthals A.P."/>
            <person name="Power M.L."/>
            <person name="Jones G."/>
            <person name="Ransome R.D."/>
            <person name="Dechmann D.K.N."/>
            <person name="Locatelli A.G."/>
            <person name="Puechmaille S.J."/>
            <person name="Fedrigo O."/>
            <person name="Jarvis E.D."/>
            <person name="Hiller M."/>
            <person name="Vernes S.C."/>
            <person name="Myers E.W."/>
            <person name="Teeling E.C."/>
        </authorList>
    </citation>
    <scope>NUCLEOTIDE SEQUENCE [LARGE SCALE GENOMIC DNA]</scope>
    <source>
        <strain evidence="2">MMyoMyo1</strain>
        <tissue evidence="2">Flight muscle</tissue>
    </source>
</reference>
<sequence length="134" mass="14485">MQVGAGSGGVGGQAGPRSQGKGQADRPSHCYLASPAGCLKVPRNRIAEMKKSHSANDSEEFFREDDGAADLHNATNLRSRSLSGTGRSLVGSWLKLNRADGNFLLYAHLTYVTLPLHRILTDILEVRQKPILMT</sequence>
<dbReference type="AlphaFoldDB" id="A0A7J7Z3M8"/>
<feature type="region of interest" description="Disordered" evidence="1">
    <location>
        <begin position="1"/>
        <end position="28"/>
    </location>
</feature>
<evidence type="ECO:0000313" key="3">
    <source>
        <dbReference type="Proteomes" id="UP000527355"/>
    </source>
</evidence>
<comment type="caution">
    <text evidence="2">The sequence shown here is derived from an EMBL/GenBank/DDBJ whole genome shotgun (WGS) entry which is preliminary data.</text>
</comment>
<evidence type="ECO:0000313" key="2">
    <source>
        <dbReference type="EMBL" id="KAF6368822.1"/>
    </source>
</evidence>
<dbReference type="Proteomes" id="UP000527355">
    <property type="component" value="Unassembled WGS sequence"/>
</dbReference>